<dbReference type="NCBIfam" id="TIGR00419">
    <property type="entry name" value="tim"/>
    <property type="match status" value="1"/>
</dbReference>
<comment type="subunit">
    <text evidence="5 13 14">Homodimer.</text>
</comment>
<comment type="pathway">
    <text evidence="3">Carbohydrate metabolism; erythritol degradation.</text>
</comment>
<dbReference type="GO" id="GO:0019563">
    <property type="term" value="P:glycerol catabolic process"/>
    <property type="evidence" value="ECO:0007669"/>
    <property type="project" value="TreeGrafter"/>
</dbReference>
<evidence type="ECO:0000256" key="9">
    <source>
        <dbReference type="ARBA" id="ARBA00022490"/>
    </source>
</evidence>
<proteinExistence type="inferred from homology"/>
<comment type="function">
    <text evidence="12 13">Involved in the gluconeogenesis. Catalyzes stereospecifically the conversion of dihydroxyacetone phosphate (DHAP) to D-glyceraldehyde-3-phosphate (G3P).</text>
</comment>
<keyword evidence="10 13" id="KW-0324">Glycolysis</keyword>
<dbReference type="PANTHER" id="PTHR21139">
    <property type="entry name" value="TRIOSEPHOSPHATE ISOMERASE"/>
    <property type="match status" value="1"/>
</dbReference>
<dbReference type="UniPathway" id="UPA00109">
    <property type="reaction ID" value="UER00189"/>
</dbReference>
<feature type="active site" description="Electrophile" evidence="13">
    <location>
        <position position="96"/>
    </location>
</feature>
<dbReference type="InterPro" id="IPR020861">
    <property type="entry name" value="Triosephosphate_isomerase_AS"/>
</dbReference>
<keyword evidence="16" id="KW-1185">Reference proteome</keyword>
<dbReference type="PROSITE" id="PS51440">
    <property type="entry name" value="TIM_2"/>
    <property type="match status" value="1"/>
</dbReference>
<dbReference type="HAMAP" id="MF_00147_B">
    <property type="entry name" value="TIM_B"/>
    <property type="match status" value="1"/>
</dbReference>
<feature type="binding site" evidence="13">
    <location>
        <position position="174"/>
    </location>
    <ligand>
        <name>substrate</name>
    </ligand>
</feature>
<reference evidence="16" key="1">
    <citation type="submission" date="2019-11" db="EMBL/GenBank/DDBJ databases">
        <title>Isolation and characterization of two novel species in the genus Thiomicrorhabdus.</title>
        <authorList>
            <person name="Mochizuki J."/>
            <person name="Kojima H."/>
            <person name="Fukui M."/>
        </authorList>
    </citation>
    <scope>NUCLEOTIDE SEQUENCE [LARGE SCALE GENOMIC DNA]</scope>
    <source>
        <strain evidence="16">AkT22</strain>
    </source>
</reference>
<evidence type="ECO:0000313" key="16">
    <source>
        <dbReference type="Proteomes" id="UP000501466"/>
    </source>
</evidence>
<dbReference type="PROSITE" id="PS00171">
    <property type="entry name" value="TIM_1"/>
    <property type="match status" value="1"/>
</dbReference>
<dbReference type="PANTHER" id="PTHR21139:SF42">
    <property type="entry name" value="TRIOSEPHOSPHATE ISOMERASE"/>
    <property type="match status" value="1"/>
</dbReference>
<feature type="active site" description="Proton acceptor" evidence="13">
    <location>
        <position position="168"/>
    </location>
</feature>
<dbReference type="GO" id="GO:0046166">
    <property type="term" value="P:glyceraldehyde-3-phosphate biosynthetic process"/>
    <property type="evidence" value="ECO:0007669"/>
    <property type="project" value="TreeGrafter"/>
</dbReference>
<dbReference type="CDD" id="cd00311">
    <property type="entry name" value="TIM"/>
    <property type="match status" value="1"/>
</dbReference>
<evidence type="ECO:0000256" key="1">
    <source>
        <dbReference type="ARBA" id="ARBA00000474"/>
    </source>
</evidence>
<dbReference type="InterPro" id="IPR000652">
    <property type="entry name" value="Triosephosphate_isomerase"/>
</dbReference>
<evidence type="ECO:0000256" key="7">
    <source>
        <dbReference type="ARBA" id="ARBA00019397"/>
    </source>
</evidence>
<evidence type="ECO:0000256" key="8">
    <source>
        <dbReference type="ARBA" id="ARBA00022432"/>
    </source>
</evidence>
<evidence type="ECO:0000256" key="10">
    <source>
        <dbReference type="ARBA" id="ARBA00023152"/>
    </source>
</evidence>
<dbReference type="GO" id="GO:0004807">
    <property type="term" value="F:triose-phosphate isomerase activity"/>
    <property type="evidence" value="ECO:0007669"/>
    <property type="project" value="UniProtKB-UniRule"/>
</dbReference>
<dbReference type="GO" id="GO:0005829">
    <property type="term" value="C:cytosol"/>
    <property type="evidence" value="ECO:0007669"/>
    <property type="project" value="TreeGrafter"/>
</dbReference>
<dbReference type="GO" id="GO:0006096">
    <property type="term" value="P:glycolytic process"/>
    <property type="evidence" value="ECO:0007669"/>
    <property type="project" value="UniProtKB-UniRule"/>
</dbReference>
<comment type="catalytic activity">
    <reaction evidence="1 13 14">
        <text>D-glyceraldehyde 3-phosphate = dihydroxyacetone phosphate</text>
        <dbReference type="Rhea" id="RHEA:18585"/>
        <dbReference type="ChEBI" id="CHEBI:57642"/>
        <dbReference type="ChEBI" id="CHEBI:59776"/>
        <dbReference type="EC" id="5.3.1.1"/>
    </reaction>
</comment>
<evidence type="ECO:0000256" key="5">
    <source>
        <dbReference type="ARBA" id="ARBA00011738"/>
    </source>
</evidence>
<sequence length="252" mass="26330">MRKPFVAGNWKMHGSKASIKDLMTGLNAKSGLIGDVTVAICPPAVYLDYTHKCLAGDGIFVGAQNMCQVPGQGAYTGELSASMLKDCGCQYVILGHSERRAIYGETDALIAEKVSVALDSGLTPILCVGETLEEREANQVESVIGRQLDAVLNKVGIDKFSAIVIAYEPVWAIGTGKTASSAQAQEVHAFIRGKLAGLNPAVAEKVIIQYGGSVKPDNAKELFGQPDIDGGLIGGASLNADDFMAICQAAGA</sequence>
<comment type="similarity">
    <text evidence="4 13 14">Belongs to the triosephosphate isomerase family.</text>
</comment>
<dbReference type="UniPathway" id="UPA00138"/>
<dbReference type="InterPro" id="IPR022896">
    <property type="entry name" value="TrioseP_Isoase_bac/euk"/>
</dbReference>
<comment type="subcellular location">
    <subcellularLocation>
        <location evidence="13 14">Cytoplasm</location>
    </subcellularLocation>
</comment>
<dbReference type="Pfam" id="PF00121">
    <property type="entry name" value="TIM"/>
    <property type="match status" value="1"/>
</dbReference>
<accession>A0A6F8PPG9</accession>
<dbReference type="InterPro" id="IPR013785">
    <property type="entry name" value="Aldolase_TIM"/>
</dbReference>
<dbReference type="EMBL" id="AP021888">
    <property type="protein sequence ID" value="BBP43944.1"/>
    <property type="molecule type" value="Genomic_DNA"/>
</dbReference>
<comment type="pathway">
    <text evidence="13 14">Carbohydrate degradation; glycolysis; D-glyceraldehyde 3-phosphate from glycerone phosphate: step 1/1.</text>
</comment>
<comment type="pathway">
    <text evidence="2 13 14">Carbohydrate biosynthesis; gluconeogenesis.</text>
</comment>
<dbReference type="Gene3D" id="3.20.20.70">
    <property type="entry name" value="Aldolase class I"/>
    <property type="match status" value="1"/>
</dbReference>
<keyword evidence="11 13" id="KW-0413">Isomerase</keyword>
<evidence type="ECO:0000256" key="12">
    <source>
        <dbReference type="ARBA" id="ARBA00055680"/>
    </source>
</evidence>
<dbReference type="AlphaFoldDB" id="A0A6F8PPG9"/>
<keyword evidence="9 13" id="KW-0963">Cytoplasm</keyword>
<evidence type="ECO:0000256" key="4">
    <source>
        <dbReference type="ARBA" id="ARBA00007422"/>
    </source>
</evidence>
<evidence type="ECO:0000256" key="6">
    <source>
        <dbReference type="ARBA" id="ARBA00011940"/>
    </source>
</evidence>
<evidence type="ECO:0000256" key="2">
    <source>
        <dbReference type="ARBA" id="ARBA00004742"/>
    </source>
</evidence>
<evidence type="ECO:0000256" key="14">
    <source>
        <dbReference type="RuleBase" id="RU363013"/>
    </source>
</evidence>
<dbReference type="EC" id="5.3.1.1" evidence="6 13"/>
<dbReference type="KEGG" id="tzo:THMIRHAT_16900"/>
<gene>
    <name evidence="13 15" type="primary">tpiA</name>
    <name evidence="15" type="ORF">THMIRHAT_16900</name>
</gene>
<organism evidence="15 16">
    <name type="scientific">Thiosulfativibrio zosterae</name>
    <dbReference type="NCBI Taxonomy" id="2675053"/>
    <lineage>
        <taxon>Bacteria</taxon>
        <taxon>Pseudomonadati</taxon>
        <taxon>Pseudomonadota</taxon>
        <taxon>Gammaproteobacteria</taxon>
        <taxon>Thiotrichales</taxon>
        <taxon>Piscirickettsiaceae</taxon>
        <taxon>Thiosulfativibrio</taxon>
    </lineage>
</organism>
<feature type="binding site" evidence="13">
    <location>
        <begin position="234"/>
        <end position="235"/>
    </location>
    <ligand>
        <name>substrate</name>
    </ligand>
</feature>
<dbReference type="SUPFAM" id="SSF51351">
    <property type="entry name" value="Triosephosphate isomerase (TIM)"/>
    <property type="match status" value="1"/>
</dbReference>
<evidence type="ECO:0000256" key="3">
    <source>
        <dbReference type="ARBA" id="ARBA00004939"/>
    </source>
</evidence>
<feature type="binding site" evidence="13">
    <location>
        <position position="213"/>
    </location>
    <ligand>
        <name>substrate</name>
    </ligand>
</feature>
<keyword evidence="8 13" id="KW-0312">Gluconeogenesis</keyword>
<feature type="binding site" evidence="13">
    <location>
        <begin position="9"/>
        <end position="11"/>
    </location>
    <ligand>
        <name>substrate</name>
    </ligand>
</feature>
<name>A0A6F8PPG9_9GAMM</name>
<protein>
    <recommendedName>
        <fullName evidence="7 13">Triosephosphate isomerase</fullName>
        <shortName evidence="13">TIM</shortName>
        <shortName evidence="13">TPI</shortName>
        <ecNumber evidence="6 13">5.3.1.1</ecNumber>
    </recommendedName>
    <alternativeName>
        <fullName evidence="13">Triose-phosphate isomerase</fullName>
    </alternativeName>
</protein>
<evidence type="ECO:0000313" key="15">
    <source>
        <dbReference type="EMBL" id="BBP43944.1"/>
    </source>
</evidence>
<dbReference type="RefSeq" id="WP_173291703.1">
    <property type="nucleotide sequence ID" value="NZ_AP021888.1"/>
</dbReference>
<evidence type="ECO:0000256" key="13">
    <source>
        <dbReference type="HAMAP-Rule" id="MF_00147"/>
    </source>
</evidence>
<dbReference type="GO" id="GO:0006094">
    <property type="term" value="P:gluconeogenesis"/>
    <property type="evidence" value="ECO:0007669"/>
    <property type="project" value="UniProtKB-UniRule"/>
</dbReference>
<evidence type="ECO:0000256" key="11">
    <source>
        <dbReference type="ARBA" id="ARBA00023235"/>
    </source>
</evidence>
<dbReference type="InterPro" id="IPR035990">
    <property type="entry name" value="TIM_sf"/>
</dbReference>
<dbReference type="Proteomes" id="UP000501466">
    <property type="component" value="Chromosome"/>
</dbReference>
<dbReference type="FunFam" id="3.20.20.70:FF:000020">
    <property type="entry name" value="Triosephosphate isomerase"/>
    <property type="match status" value="1"/>
</dbReference>